<sequence length="400" mass="45299">MARLEAQRAKLLSLISRCGSCQMKFCCASSSTYVKKNLLQCYPWPFRQKLPPKSHLPSSLTFFDGHQLRMFRWRELALSSPSLWANLVVETHTLESETSVGFADTVIRYLKRSDGLPLRLKLAICGSANATEISSLIHLAQHAWRWKNAEVSGHYSLTGYGMPSEVRFPLLAELDITDSKELGHFEDGLRLRALSTWAVRPIPRVFYGTLEHLDFYGQSLNNVVEALRSCSRLKSLQSRHLQASKDELEQGVLGTWPNIVSLTADRASSSCMITAFTLRDIFLEVLPALLHLEVDLVDPYPPPENPITPYFIANLIHDQSTSSIVPELDSLHLKYNSTDTFEDATFIHMVQSRWHKPGSDLCAGIMAMGEAVLDLSFSSFFREKLMHTFTDHFGFWMQRA</sequence>
<dbReference type="AlphaFoldDB" id="A0A9P5P5L4"/>
<evidence type="ECO:0000313" key="1">
    <source>
        <dbReference type="EMBL" id="KAF9033784.1"/>
    </source>
</evidence>
<comment type="caution">
    <text evidence="1">The sequence shown here is derived from an EMBL/GenBank/DDBJ whole genome shotgun (WGS) entry which is preliminary data.</text>
</comment>
<dbReference type="OrthoDB" id="2878249at2759"/>
<reference evidence="1" key="1">
    <citation type="submission" date="2020-11" db="EMBL/GenBank/DDBJ databases">
        <authorList>
            <consortium name="DOE Joint Genome Institute"/>
            <person name="Ahrendt S."/>
            <person name="Riley R."/>
            <person name="Andreopoulos W."/>
            <person name="Labutti K."/>
            <person name="Pangilinan J."/>
            <person name="Ruiz-Duenas F.J."/>
            <person name="Barrasa J.M."/>
            <person name="Sanchez-Garcia M."/>
            <person name="Camarero S."/>
            <person name="Miyauchi S."/>
            <person name="Serrano A."/>
            <person name="Linde D."/>
            <person name="Babiker R."/>
            <person name="Drula E."/>
            <person name="Ayuso-Fernandez I."/>
            <person name="Pacheco R."/>
            <person name="Padilla G."/>
            <person name="Ferreira P."/>
            <person name="Barriuso J."/>
            <person name="Kellner H."/>
            <person name="Castanera R."/>
            <person name="Alfaro M."/>
            <person name="Ramirez L."/>
            <person name="Pisabarro A.G."/>
            <person name="Kuo A."/>
            <person name="Tritt A."/>
            <person name="Lipzen A."/>
            <person name="He G."/>
            <person name="Yan M."/>
            <person name="Ng V."/>
            <person name="Cullen D."/>
            <person name="Martin F."/>
            <person name="Rosso M.-N."/>
            <person name="Henrissat B."/>
            <person name="Hibbett D."/>
            <person name="Martinez A.T."/>
            <person name="Grigoriev I.V."/>
        </authorList>
    </citation>
    <scope>NUCLEOTIDE SEQUENCE</scope>
    <source>
        <strain evidence="1">AH 40177</strain>
    </source>
</reference>
<protein>
    <submittedName>
        <fullName evidence="1">Uncharacterized protein</fullName>
    </submittedName>
</protein>
<evidence type="ECO:0000313" key="2">
    <source>
        <dbReference type="Proteomes" id="UP000772434"/>
    </source>
</evidence>
<name>A0A9P5P5L4_9AGAR</name>
<gene>
    <name evidence="1" type="ORF">BDP27DRAFT_1409750</name>
</gene>
<proteinExistence type="predicted"/>
<accession>A0A9P5P5L4</accession>
<dbReference type="SUPFAM" id="SSF52047">
    <property type="entry name" value="RNI-like"/>
    <property type="match status" value="1"/>
</dbReference>
<dbReference type="Proteomes" id="UP000772434">
    <property type="component" value="Unassembled WGS sequence"/>
</dbReference>
<dbReference type="EMBL" id="JADNRY010000627">
    <property type="protein sequence ID" value="KAF9033784.1"/>
    <property type="molecule type" value="Genomic_DNA"/>
</dbReference>
<keyword evidence="2" id="KW-1185">Reference proteome</keyword>
<organism evidence="1 2">
    <name type="scientific">Rhodocollybia butyracea</name>
    <dbReference type="NCBI Taxonomy" id="206335"/>
    <lineage>
        <taxon>Eukaryota</taxon>
        <taxon>Fungi</taxon>
        <taxon>Dikarya</taxon>
        <taxon>Basidiomycota</taxon>
        <taxon>Agaricomycotina</taxon>
        <taxon>Agaricomycetes</taxon>
        <taxon>Agaricomycetidae</taxon>
        <taxon>Agaricales</taxon>
        <taxon>Marasmiineae</taxon>
        <taxon>Omphalotaceae</taxon>
        <taxon>Rhodocollybia</taxon>
    </lineage>
</organism>